<organism evidence="1 2">
    <name type="scientific">Pochonia chlamydosporia 170</name>
    <dbReference type="NCBI Taxonomy" id="1380566"/>
    <lineage>
        <taxon>Eukaryota</taxon>
        <taxon>Fungi</taxon>
        <taxon>Dikarya</taxon>
        <taxon>Ascomycota</taxon>
        <taxon>Pezizomycotina</taxon>
        <taxon>Sordariomycetes</taxon>
        <taxon>Hypocreomycetidae</taxon>
        <taxon>Hypocreales</taxon>
        <taxon>Clavicipitaceae</taxon>
        <taxon>Pochonia</taxon>
    </lineage>
</organism>
<evidence type="ECO:0000313" key="2">
    <source>
        <dbReference type="Proteomes" id="UP000078397"/>
    </source>
</evidence>
<dbReference type="EMBL" id="LSBJ02000005">
    <property type="protein sequence ID" value="OWT42835.1"/>
    <property type="molecule type" value="Genomic_DNA"/>
</dbReference>
<accession>A0A219ARL6</accession>
<sequence length="103" mass="12035">MESSVSLCFKSVEIHVGVRTYPDHKFSSWYSIIVSRRRSEQEQVKNGFTYASISCPSRSNEFHVLRHYFASRLQHLHLSHRYFQILVTASCTNVTSIKKIKIL</sequence>
<gene>
    <name evidence="1" type="ORF">VFPPC_17972</name>
</gene>
<dbReference type="Proteomes" id="UP000078397">
    <property type="component" value="Unassembled WGS sequence"/>
</dbReference>
<dbReference type="AlphaFoldDB" id="A0A219ARL6"/>
<proteinExistence type="predicted"/>
<reference evidence="1 2" key="1">
    <citation type="journal article" date="2016" name="PLoS Pathog.">
        <title>Biosynthesis of antibiotic leucinostatins in bio-control fungus Purpureocillium lilacinum and their inhibition on phytophthora revealed by genome mining.</title>
        <authorList>
            <person name="Wang G."/>
            <person name="Liu Z."/>
            <person name="Lin R."/>
            <person name="Li E."/>
            <person name="Mao Z."/>
            <person name="Ling J."/>
            <person name="Yang Y."/>
            <person name="Yin W.B."/>
            <person name="Xie B."/>
        </authorList>
    </citation>
    <scope>NUCLEOTIDE SEQUENCE [LARGE SCALE GENOMIC DNA]</scope>
    <source>
        <strain evidence="1">170</strain>
    </source>
</reference>
<evidence type="ECO:0000313" key="1">
    <source>
        <dbReference type="EMBL" id="OWT42835.1"/>
    </source>
</evidence>
<dbReference type="KEGG" id="pchm:VFPPC_17972"/>
<protein>
    <submittedName>
        <fullName evidence="1">Uncharacterized protein</fullName>
    </submittedName>
</protein>
<name>A0A219ARL6_METCM</name>
<keyword evidence="2" id="KW-1185">Reference proteome</keyword>
<dbReference type="GeneID" id="33936859"/>
<dbReference type="RefSeq" id="XP_022285307.1">
    <property type="nucleotide sequence ID" value="XM_022429639.1"/>
</dbReference>
<comment type="caution">
    <text evidence="1">The sequence shown here is derived from an EMBL/GenBank/DDBJ whole genome shotgun (WGS) entry which is preliminary data.</text>
</comment>